<keyword evidence="2" id="KW-0689">Ribosomal protein</keyword>
<sequence length="220" mass="24183">MAANATPRKRSKRNRENSEFDAFTRRIIRAFARRVAGGDIEALPALLRLQNAVDSAVEEAVKGLRSGDRPYSWQDIASRLGVSRQAAQMRFGKRSERIALDERLVREGLGVSVATLVAVFADHFPGSPMPSRCPGCGYRYPDGVTDCPTMITIRPVLYRRRGEDPTAVKTLTADQHASLHDPKAARKSRAAAARQAKAPCPNREPELTLFDNLGGEDTTP</sequence>
<dbReference type="GO" id="GO:0005840">
    <property type="term" value="C:ribosome"/>
    <property type="evidence" value="ECO:0007669"/>
    <property type="project" value="UniProtKB-KW"/>
</dbReference>
<dbReference type="Proteomes" id="UP001183643">
    <property type="component" value="Unassembled WGS sequence"/>
</dbReference>
<evidence type="ECO:0000256" key="1">
    <source>
        <dbReference type="SAM" id="MobiDB-lite"/>
    </source>
</evidence>
<comment type="caution">
    <text evidence="2">The sequence shown here is derived from an EMBL/GenBank/DDBJ whole genome shotgun (WGS) entry which is preliminary data.</text>
</comment>
<dbReference type="AlphaFoldDB" id="A0AAE3YKQ8"/>
<reference evidence="2" key="1">
    <citation type="submission" date="2023-07" db="EMBL/GenBank/DDBJ databases">
        <title>Sequencing the genomes of 1000 actinobacteria strains.</title>
        <authorList>
            <person name="Klenk H.-P."/>
        </authorList>
    </citation>
    <scope>NUCLEOTIDE SEQUENCE</scope>
    <source>
        <strain evidence="2">DSM 44707</strain>
    </source>
</reference>
<evidence type="ECO:0000313" key="3">
    <source>
        <dbReference type="Proteomes" id="UP001183643"/>
    </source>
</evidence>
<dbReference type="EMBL" id="JAVDYB010000001">
    <property type="protein sequence ID" value="MDR7273606.1"/>
    <property type="molecule type" value="Genomic_DNA"/>
</dbReference>
<gene>
    <name evidence="2" type="ORF">J2S41_000384</name>
</gene>
<protein>
    <submittedName>
        <fullName evidence="2">Ribosomal protein S20</fullName>
    </submittedName>
</protein>
<dbReference type="RefSeq" id="WP_310362191.1">
    <property type="nucleotide sequence ID" value="NZ_JAVDYB010000001.1"/>
</dbReference>
<organism evidence="2 3">
    <name type="scientific">Catenuloplanes atrovinosus</name>
    <dbReference type="NCBI Taxonomy" id="137266"/>
    <lineage>
        <taxon>Bacteria</taxon>
        <taxon>Bacillati</taxon>
        <taxon>Actinomycetota</taxon>
        <taxon>Actinomycetes</taxon>
        <taxon>Micromonosporales</taxon>
        <taxon>Micromonosporaceae</taxon>
        <taxon>Catenuloplanes</taxon>
    </lineage>
</organism>
<feature type="region of interest" description="Disordered" evidence="1">
    <location>
        <begin position="173"/>
        <end position="220"/>
    </location>
</feature>
<keyword evidence="3" id="KW-1185">Reference proteome</keyword>
<keyword evidence="2" id="KW-0687">Ribonucleoprotein</keyword>
<accession>A0AAE3YKQ8</accession>
<name>A0AAE3YKQ8_9ACTN</name>
<proteinExistence type="predicted"/>
<evidence type="ECO:0000313" key="2">
    <source>
        <dbReference type="EMBL" id="MDR7273606.1"/>
    </source>
</evidence>